<feature type="region of interest" description="Disordered" evidence="1">
    <location>
        <begin position="119"/>
        <end position="142"/>
    </location>
</feature>
<evidence type="ECO:0000256" key="2">
    <source>
        <dbReference type="SAM" id="Phobius"/>
    </source>
</evidence>
<dbReference type="Proteomes" id="UP000440668">
    <property type="component" value="Unassembled WGS sequence"/>
</dbReference>
<dbReference type="Pfam" id="PF10066">
    <property type="entry name" value="DUF2304"/>
    <property type="match status" value="1"/>
</dbReference>
<evidence type="ECO:0000256" key="1">
    <source>
        <dbReference type="SAM" id="MobiDB-lite"/>
    </source>
</evidence>
<evidence type="ECO:0000313" key="3">
    <source>
        <dbReference type="EMBL" id="MTG88417.1"/>
    </source>
</evidence>
<dbReference type="AlphaFoldDB" id="A0A6N7ZG31"/>
<keyword evidence="2" id="KW-1133">Transmembrane helix</keyword>
<name>A0A6N7ZG31_9MICO</name>
<sequence>MLIQVILVAAVVVVTVLLTRSTTNARHQAIRRLLLVGFVIAAVLAILFPEALTFVANLLDVGRGTDLLLYALVIAFVSFIATSHRRANQLERKITVLTRELSLAEARLERVDDSAVQLENAEPGPVLGDDERSRRTAAPREL</sequence>
<reference evidence="3 4" key="1">
    <citation type="submission" date="2019-11" db="EMBL/GenBank/DDBJ databases">
        <title>Cellulosimicrobium composti sp. nov. isolated from a compost.</title>
        <authorList>
            <person name="Yang Y."/>
        </authorList>
    </citation>
    <scope>NUCLEOTIDE SEQUENCE [LARGE SCALE GENOMIC DNA]</scope>
    <source>
        <strain evidence="3 4">BIT-GX5</strain>
    </source>
</reference>
<keyword evidence="2" id="KW-0472">Membrane</keyword>
<feature type="compositionally biased region" description="Basic and acidic residues" evidence="1">
    <location>
        <begin position="129"/>
        <end position="142"/>
    </location>
</feature>
<gene>
    <name evidence="3" type="ORF">GJV82_05565</name>
</gene>
<organism evidence="3 4">
    <name type="scientific">Cellulosimicrobium composti</name>
    <dbReference type="NCBI Taxonomy" id="2672572"/>
    <lineage>
        <taxon>Bacteria</taxon>
        <taxon>Bacillati</taxon>
        <taxon>Actinomycetota</taxon>
        <taxon>Actinomycetes</taxon>
        <taxon>Micrococcales</taxon>
        <taxon>Promicromonosporaceae</taxon>
        <taxon>Cellulosimicrobium</taxon>
    </lineage>
</organism>
<dbReference type="EMBL" id="WMKA01000008">
    <property type="protein sequence ID" value="MTG88417.1"/>
    <property type="molecule type" value="Genomic_DNA"/>
</dbReference>
<feature type="transmembrane region" description="Helical" evidence="2">
    <location>
        <begin position="6"/>
        <end position="22"/>
    </location>
</feature>
<feature type="transmembrane region" description="Helical" evidence="2">
    <location>
        <begin position="67"/>
        <end position="84"/>
    </location>
</feature>
<accession>A0A6N7ZG31</accession>
<feature type="transmembrane region" description="Helical" evidence="2">
    <location>
        <begin position="34"/>
        <end position="55"/>
    </location>
</feature>
<dbReference type="RefSeq" id="WP_155098528.1">
    <property type="nucleotide sequence ID" value="NZ_WMKA01000008.1"/>
</dbReference>
<comment type="caution">
    <text evidence="3">The sequence shown here is derived from an EMBL/GenBank/DDBJ whole genome shotgun (WGS) entry which is preliminary data.</text>
</comment>
<protein>
    <submittedName>
        <fullName evidence="3">DUF2304 family protein</fullName>
    </submittedName>
</protein>
<proteinExistence type="predicted"/>
<dbReference type="InterPro" id="IPR019277">
    <property type="entry name" value="DUF2304"/>
</dbReference>
<evidence type="ECO:0000313" key="4">
    <source>
        <dbReference type="Proteomes" id="UP000440668"/>
    </source>
</evidence>
<keyword evidence="2" id="KW-0812">Transmembrane</keyword>